<feature type="region of interest" description="Disordered" evidence="5">
    <location>
        <begin position="333"/>
        <end position="356"/>
    </location>
</feature>
<protein>
    <recommendedName>
        <fullName evidence="9">Meiotically up-regulated gene 154 protein</fullName>
    </recommendedName>
</protein>
<dbReference type="PANTHER" id="PTHR28293:SF1">
    <property type="entry name" value="NUCLEAR RIM PROTEIN 1"/>
    <property type="match status" value="1"/>
</dbReference>
<evidence type="ECO:0000256" key="4">
    <source>
        <dbReference type="ARBA" id="ARBA00023136"/>
    </source>
</evidence>
<dbReference type="GO" id="GO:0043007">
    <property type="term" value="P:maintenance of rDNA"/>
    <property type="evidence" value="ECO:0007669"/>
    <property type="project" value="TreeGrafter"/>
</dbReference>
<evidence type="ECO:0000313" key="8">
    <source>
        <dbReference type="Proteomes" id="UP000664534"/>
    </source>
</evidence>
<evidence type="ECO:0008006" key="9">
    <source>
        <dbReference type="Google" id="ProtNLM"/>
    </source>
</evidence>
<proteinExistence type="predicted"/>
<evidence type="ECO:0000256" key="5">
    <source>
        <dbReference type="SAM" id="MobiDB-lite"/>
    </source>
</evidence>
<sequence length="443" mass="49517">MAPRLIRRRPLVERIQAYLNPLDFLLWLSEELDSHDWDQWKKEWATPVGLLLNVVCLIARANTAYGTRKGGDDVFGDDIDYTPWLAWFAAFLVHLLSLLSFVNAAYTFYRQRHYRLFESSVDAPPSTPSAHRVRVDSSPMASSPLRFLSNMLAGKDAEARSHPDAVRDVWEIAVWDPTPISLQLFCLFSPGHVLVYWLFLPTATSDPRPSTTVMTTMVLAGLLSAQMLLLQSSFSRQSKDASVIHKEVMNEYDTKYVHPRTQPQMRDVGTQYYSSEFPTDSMQQHEDEVDCVDVYTPTFIINRGFHTRPNPNYVKHVDPDGSASRAMFSGGISTSTAPSLQTPTHLRGASSPIRPQTAIRQPQFRAAGTGDGGSLGVFSHANSPLRKSASTNILGPQGQQERSLSAVKREGSPLKRSSLAPMPNEQRWGSLQGVGPRRESERS</sequence>
<dbReference type="Pfam" id="PF10332">
    <property type="entry name" value="DUF2418"/>
    <property type="match status" value="1"/>
</dbReference>
<accession>A0A8H3FZ13</accession>
<keyword evidence="2 6" id="KW-0812">Transmembrane</keyword>
<name>A0A8H3FZ13_9LECA</name>
<dbReference type="PANTHER" id="PTHR28293">
    <property type="entry name" value="NUCLEAR RIM PROTEIN 1"/>
    <property type="match status" value="1"/>
</dbReference>
<reference evidence="7" key="1">
    <citation type="submission" date="2021-03" db="EMBL/GenBank/DDBJ databases">
        <authorList>
            <person name="Tagirdzhanova G."/>
        </authorList>
    </citation>
    <scope>NUCLEOTIDE SEQUENCE</scope>
</reference>
<keyword evidence="4 6" id="KW-0472">Membrane</keyword>
<dbReference type="InterPro" id="IPR018819">
    <property type="entry name" value="Nur1/Mug154"/>
</dbReference>
<feature type="transmembrane region" description="Helical" evidence="6">
    <location>
        <begin position="85"/>
        <end position="109"/>
    </location>
</feature>
<evidence type="ECO:0000256" key="3">
    <source>
        <dbReference type="ARBA" id="ARBA00022989"/>
    </source>
</evidence>
<dbReference type="OrthoDB" id="3363151at2759"/>
<comment type="caution">
    <text evidence="7">The sequence shown here is derived from an EMBL/GenBank/DDBJ whole genome shotgun (WGS) entry which is preliminary data.</text>
</comment>
<feature type="region of interest" description="Disordered" evidence="5">
    <location>
        <begin position="387"/>
        <end position="443"/>
    </location>
</feature>
<feature type="transmembrane region" description="Helical" evidence="6">
    <location>
        <begin position="180"/>
        <end position="199"/>
    </location>
</feature>
<comment type="subcellular location">
    <subcellularLocation>
        <location evidence="1">Endomembrane system</location>
        <topology evidence="1">Multi-pass membrane protein</topology>
    </subcellularLocation>
</comment>
<dbReference type="GO" id="GO:0012505">
    <property type="term" value="C:endomembrane system"/>
    <property type="evidence" value="ECO:0007669"/>
    <property type="project" value="UniProtKB-SubCell"/>
</dbReference>
<feature type="transmembrane region" description="Helical" evidence="6">
    <location>
        <begin position="211"/>
        <end position="230"/>
    </location>
</feature>
<evidence type="ECO:0000256" key="6">
    <source>
        <dbReference type="SAM" id="Phobius"/>
    </source>
</evidence>
<dbReference type="EMBL" id="CAJPDT010000062">
    <property type="protein sequence ID" value="CAF9931799.1"/>
    <property type="molecule type" value="Genomic_DNA"/>
</dbReference>
<feature type="compositionally biased region" description="Polar residues" evidence="5">
    <location>
        <begin position="388"/>
        <end position="403"/>
    </location>
</feature>
<keyword evidence="8" id="KW-1185">Reference proteome</keyword>
<dbReference type="GO" id="GO:0007096">
    <property type="term" value="P:regulation of exit from mitosis"/>
    <property type="evidence" value="ECO:0007669"/>
    <property type="project" value="TreeGrafter"/>
</dbReference>
<evidence type="ECO:0000256" key="2">
    <source>
        <dbReference type="ARBA" id="ARBA00022692"/>
    </source>
</evidence>
<keyword evidence="3 6" id="KW-1133">Transmembrane helix</keyword>
<organism evidence="7 8">
    <name type="scientific">Imshaugia aleurites</name>
    <dbReference type="NCBI Taxonomy" id="172621"/>
    <lineage>
        <taxon>Eukaryota</taxon>
        <taxon>Fungi</taxon>
        <taxon>Dikarya</taxon>
        <taxon>Ascomycota</taxon>
        <taxon>Pezizomycotina</taxon>
        <taxon>Lecanoromycetes</taxon>
        <taxon>OSLEUM clade</taxon>
        <taxon>Lecanoromycetidae</taxon>
        <taxon>Lecanorales</taxon>
        <taxon>Lecanorineae</taxon>
        <taxon>Parmeliaceae</taxon>
        <taxon>Imshaugia</taxon>
    </lineage>
</organism>
<evidence type="ECO:0000256" key="1">
    <source>
        <dbReference type="ARBA" id="ARBA00004127"/>
    </source>
</evidence>
<evidence type="ECO:0000313" key="7">
    <source>
        <dbReference type="EMBL" id="CAF9931799.1"/>
    </source>
</evidence>
<dbReference type="AlphaFoldDB" id="A0A8H3FZ13"/>
<gene>
    <name evidence="7" type="ORF">IMSHALPRED_008721</name>
</gene>
<feature type="compositionally biased region" description="Polar residues" evidence="5">
    <location>
        <begin position="333"/>
        <end position="344"/>
    </location>
</feature>
<feature type="transmembrane region" description="Helical" evidence="6">
    <location>
        <begin position="44"/>
        <end position="65"/>
    </location>
</feature>
<dbReference type="Proteomes" id="UP000664534">
    <property type="component" value="Unassembled WGS sequence"/>
</dbReference>